<dbReference type="Proteomes" id="UP000515292">
    <property type="component" value="Chromosome"/>
</dbReference>
<dbReference type="Gene3D" id="3.40.50.1000">
    <property type="entry name" value="HAD superfamily/HAD-like"/>
    <property type="match status" value="1"/>
</dbReference>
<sequence>MDRTITRGPTWTPWLLFWLRHEAPWRALLLPLLLLALLGYALRLFDRGMLKSAMQRLVMGSRVARDRVSRAAARHADAVQAGNVRAGALARIAADRAEGFRILLATASCHFYVDGLAAAWGIEDVVATRNRWEGDMLLPALDGPNCYAEAKAALVRRWLADQGIDLGACEVRAYSDHISDLPLFALADEAVAANPSRALRDHAQAAGWRIEDWP</sequence>
<evidence type="ECO:0000313" key="5">
    <source>
        <dbReference type="EMBL" id="QMW24465.1"/>
    </source>
</evidence>
<evidence type="ECO:0000256" key="1">
    <source>
        <dbReference type="ARBA" id="ARBA00022723"/>
    </source>
</evidence>
<dbReference type="SUPFAM" id="SSF56784">
    <property type="entry name" value="HAD-like"/>
    <property type="match status" value="1"/>
</dbReference>
<dbReference type="AlphaFoldDB" id="A0A7G5IM73"/>
<name>A0A7G5IM73_9SPHN</name>
<evidence type="ECO:0000256" key="2">
    <source>
        <dbReference type="ARBA" id="ARBA00022801"/>
    </source>
</evidence>
<dbReference type="PANTHER" id="PTHR43344">
    <property type="entry name" value="PHOSPHOSERINE PHOSPHATASE"/>
    <property type="match status" value="1"/>
</dbReference>
<evidence type="ECO:0000256" key="3">
    <source>
        <dbReference type="ARBA" id="ARBA00022842"/>
    </source>
</evidence>
<dbReference type="PANTHER" id="PTHR43344:SF13">
    <property type="entry name" value="PHOSPHATASE RV3661-RELATED"/>
    <property type="match status" value="1"/>
</dbReference>
<dbReference type="NCBIfam" id="TIGR01488">
    <property type="entry name" value="HAD-SF-IB"/>
    <property type="match status" value="1"/>
</dbReference>
<dbReference type="EMBL" id="CP059851">
    <property type="protein sequence ID" value="QMW24465.1"/>
    <property type="molecule type" value="Genomic_DNA"/>
</dbReference>
<dbReference type="Pfam" id="PF12710">
    <property type="entry name" value="HAD"/>
    <property type="match status" value="1"/>
</dbReference>
<organism evidence="5 6">
    <name type="scientific">Sandaracinobacteroides saxicola</name>
    <dbReference type="NCBI Taxonomy" id="2759707"/>
    <lineage>
        <taxon>Bacteria</taxon>
        <taxon>Pseudomonadati</taxon>
        <taxon>Pseudomonadota</taxon>
        <taxon>Alphaproteobacteria</taxon>
        <taxon>Sphingomonadales</taxon>
        <taxon>Sphingosinicellaceae</taxon>
        <taxon>Sandaracinobacteroides</taxon>
    </lineage>
</organism>
<dbReference type="GO" id="GO:0046872">
    <property type="term" value="F:metal ion binding"/>
    <property type="evidence" value="ECO:0007669"/>
    <property type="project" value="UniProtKB-KW"/>
</dbReference>
<proteinExistence type="predicted"/>
<accession>A0A7G5IM73</accession>
<evidence type="ECO:0000256" key="4">
    <source>
        <dbReference type="SAM" id="Phobius"/>
    </source>
</evidence>
<dbReference type="KEGG" id="sand:H3309_01095"/>
<reference evidence="5 6" key="1">
    <citation type="submission" date="2020-07" db="EMBL/GenBank/DDBJ databases">
        <title>Complete genome sequence for Sandaracinobacter sp. M6.</title>
        <authorList>
            <person name="Tang Y."/>
            <person name="Liu Q."/>
            <person name="Guo Z."/>
            <person name="Lei P."/>
            <person name="Huang B."/>
        </authorList>
    </citation>
    <scope>NUCLEOTIDE SEQUENCE [LARGE SCALE GENOMIC DNA]</scope>
    <source>
        <strain evidence="5 6">M6</strain>
    </source>
</reference>
<protein>
    <submittedName>
        <fullName evidence="5">HAD-IB family phosphatase</fullName>
    </submittedName>
</protein>
<keyword evidence="2" id="KW-0378">Hydrolase</keyword>
<gene>
    <name evidence="5" type="ORF">H3309_01095</name>
</gene>
<feature type="transmembrane region" description="Helical" evidence="4">
    <location>
        <begin position="23"/>
        <end position="45"/>
    </location>
</feature>
<dbReference type="InterPro" id="IPR036412">
    <property type="entry name" value="HAD-like_sf"/>
</dbReference>
<dbReference type="InterPro" id="IPR023214">
    <property type="entry name" value="HAD_sf"/>
</dbReference>
<dbReference type="Gene3D" id="1.20.1440.100">
    <property type="entry name" value="SG protein - dephosphorylation function"/>
    <property type="match status" value="1"/>
</dbReference>
<keyword evidence="3" id="KW-0460">Magnesium</keyword>
<dbReference type="GO" id="GO:0016787">
    <property type="term" value="F:hydrolase activity"/>
    <property type="evidence" value="ECO:0007669"/>
    <property type="project" value="UniProtKB-KW"/>
</dbReference>
<dbReference type="InterPro" id="IPR050582">
    <property type="entry name" value="HAD-like_SerB"/>
</dbReference>
<keyword evidence="4" id="KW-0472">Membrane</keyword>
<evidence type="ECO:0000313" key="6">
    <source>
        <dbReference type="Proteomes" id="UP000515292"/>
    </source>
</evidence>
<keyword evidence="4" id="KW-0812">Transmembrane</keyword>
<keyword evidence="6" id="KW-1185">Reference proteome</keyword>
<keyword evidence="1" id="KW-0479">Metal-binding</keyword>
<keyword evidence="4" id="KW-1133">Transmembrane helix</keyword>